<evidence type="ECO:0000313" key="1">
    <source>
        <dbReference type="EMBL" id="GAE56101.1"/>
    </source>
</evidence>
<dbReference type="AlphaFoldDB" id="W4SHV3"/>
<name>W4SHV3_9XANT</name>
<accession>W4SHV3</accession>
<reference evidence="1 2" key="1">
    <citation type="submission" date="2014-01" db="EMBL/GenBank/DDBJ databases">
        <title>Genome sequence and analysis of Xanthomonas arboricola pv. pruni.</title>
        <authorList>
            <person name="Fujikawa T."/>
            <person name="Nakazono-Nagaoka E."/>
        </authorList>
    </citation>
    <scope>NUCLEOTIDE SEQUENCE [LARGE SCALE GENOMIC DNA]</scope>
    <source>
        <strain evidence="2">MAFF 301420</strain>
    </source>
</reference>
<organism evidence="1 2">
    <name type="scientific">Xanthomonas arboricola pv. pruni MAFF 301420</name>
    <dbReference type="NCBI Taxonomy" id="1418095"/>
    <lineage>
        <taxon>Bacteria</taxon>
        <taxon>Pseudomonadati</taxon>
        <taxon>Pseudomonadota</taxon>
        <taxon>Gammaproteobacteria</taxon>
        <taxon>Lysobacterales</taxon>
        <taxon>Lysobacteraceae</taxon>
        <taxon>Xanthomonas</taxon>
    </lineage>
</organism>
<sequence>MNCPDSACSAIARIARLMITGKARRHPLAGAWEDTEVSVMRETGSAEGEEGHMHGACRAGGCSAWDGRCQGTCRVIAWMPNEVNTGFGRADRYRLRTAARIIGHRRAHVPQETNMDTMTVATQTGC</sequence>
<protein>
    <submittedName>
        <fullName evidence="1">Uncharacterized protein</fullName>
    </submittedName>
</protein>
<evidence type="ECO:0000313" key="2">
    <source>
        <dbReference type="Proteomes" id="UP000019084"/>
    </source>
</evidence>
<dbReference type="EMBL" id="BAVC01000234">
    <property type="protein sequence ID" value="GAE56101.1"/>
    <property type="molecule type" value="Genomic_DNA"/>
</dbReference>
<proteinExistence type="predicted"/>
<comment type="caution">
    <text evidence="1">The sequence shown here is derived from an EMBL/GenBank/DDBJ whole genome shotgun (WGS) entry which is preliminary data.</text>
</comment>
<dbReference type="Proteomes" id="UP000019084">
    <property type="component" value="Unassembled WGS sequence"/>
</dbReference>
<gene>
    <name evidence="1" type="ORF">XPR_2736</name>
</gene>